<gene>
    <name evidence="1" type="ORF">SAMN05443094_106258</name>
</gene>
<dbReference type="Proteomes" id="UP000186385">
    <property type="component" value="Unassembled WGS sequence"/>
</dbReference>
<dbReference type="EMBL" id="FTLX01000006">
    <property type="protein sequence ID" value="SIR27648.1"/>
    <property type="molecule type" value="Genomic_DNA"/>
</dbReference>
<evidence type="ECO:0000313" key="2">
    <source>
        <dbReference type="Proteomes" id="UP000186385"/>
    </source>
</evidence>
<proteinExistence type="predicted"/>
<evidence type="ECO:0000313" key="1">
    <source>
        <dbReference type="EMBL" id="SIR27648.1"/>
    </source>
</evidence>
<reference evidence="1 2" key="1">
    <citation type="submission" date="2017-01" db="EMBL/GenBank/DDBJ databases">
        <authorList>
            <person name="Mah S.A."/>
            <person name="Swanson W.J."/>
            <person name="Moy G.W."/>
            <person name="Vacquier V.D."/>
        </authorList>
    </citation>
    <scope>NUCLEOTIDE SEQUENCE [LARGE SCALE GENOMIC DNA]</scope>
    <source>
        <strain evidence="1 2">NIO-1016</strain>
    </source>
</reference>
<dbReference type="AlphaFoldDB" id="A0A1N6ZLE8"/>
<sequence length="40" mass="4403">MKFLQSVYGFLANGTADSESAYHLTDSFTGIESYWAPPAE</sequence>
<protein>
    <submittedName>
        <fullName evidence="1">Uncharacterized protein</fullName>
    </submittedName>
</protein>
<accession>A0A1N6ZLE8</accession>
<organism evidence="1 2">
    <name type="scientific">Domibacillus enclensis</name>
    <dbReference type="NCBI Taxonomy" id="1017273"/>
    <lineage>
        <taxon>Bacteria</taxon>
        <taxon>Bacillati</taxon>
        <taxon>Bacillota</taxon>
        <taxon>Bacilli</taxon>
        <taxon>Bacillales</taxon>
        <taxon>Bacillaceae</taxon>
        <taxon>Domibacillus</taxon>
    </lineage>
</organism>
<name>A0A1N6ZLE8_9BACI</name>
<dbReference type="RefSeq" id="WP_269430712.1">
    <property type="nucleotide sequence ID" value="NZ_FTLX01000006.1"/>
</dbReference>